<dbReference type="EMBL" id="CP030041">
    <property type="protein sequence ID" value="AWW32947.1"/>
    <property type="molecule type" value="Genomic_DNA"/>
</dbReference>
<dbReference type="Proteomes" id="UP000248688">
    <property type="component" value="Chromosome"/>
</dbReference>
<keyword evidence="1" id="KW-1133">Transmembrane helix</keyword>
<dbReference type="RefSeq" id="WP_112786319.1">
    <property type="nucleotide sequence ID" value="NZ_CP030041.1"/>
</dbReference>
<dbReference type="KEGG" id="est:DN752_24035"/>
<sequence>MTENKGAYQFNKDGILRIIRSVLVVVIPFVVIPGVSYLVWLVSPAIQKNVLVIDKTVSDEERQEHRSIFWALKHLRYQKSNGEDYHYKKDYFGYFPDYEEDNKAKGLERLTPHQLDSVKRSADVVYLVDNYGVYRSDFNKSENGISPKIYGGLTKTDVELLRYSLEKGKLVFAEFNSMGAPTSRQMRSEFENLLSIKWTGWISRYFDEMDTVINKEIPQWLIDNYIEQHEEATWSFEGAAQIFVSEFGQIEIMEEGVDINFKVPKVVSPLKSQTTYGLPKEANYPYWFEILRIDRTYEVLSYFDLGPTTSGVNKLKAMGLPRYFPAAITRPMGESRVYYFTGDFADNPVNIETASFFGIPTLSKIVNEKDDYSNRTSFFWNYYLPLMKHALNEHK</sequence>
<evidence type="ECO:0000256" key="1">
    <source>
        <dbReference type="SAM" id="Phobius"/>
    </source>
</evidence>
<keyword evidence="1" id="KW-0472">Membrane</keyword>
<keyword evidence="1" id="KW-0812">Transmembrane</keyword>
<reference evidence="2 3" key="1">
    <citation type="submission" date="2018-06" db="EMBL/GenBank/DDBJ databases">
        <title>Echinicola strongylocentroti sp. nov., isolated from a sea urchin Strongylocentrotus intermedius.</title>
        <authorList>
            <person name="Bae S.S."/>
        </authorList>
    </citation>
    <scope>NUCLEOTIDE SEQUENCE [LARGE SCALE GENOMIC DNA]</scope>
    <source>
        <strain evidence="2 3">MEBiC08714</strain>
    </source>
</reference>
<dbReference type="OrthoDB" id="916275at2"/>
<evidence type="ECO:0000313" key="3">
    <source>
        <dbReference type="Proteomes" id="UP000248688"/>
    </source>
</evidence>
<dbReference type="AlphaFoldDB" id="A0A2Z4IQ34"/>
<name>A0A2Z4IQ34_9BACT</name>
<feature type="transmembrane region" description="Helical" evidence="1">
    <location>
        <begin position="21"/>
        <end position="42"/>
    </location>
</feature>
<keyword evidence="3" id="KW-1185">Reference proteome</keyword>
<proteinExistence type="predicted"/>
<gene>
    <name evidence="2" type="ORF">DN752_24035</name>
</gene>
<evidence type="ECO:0000313" key="2">
    <source>
        <dbReference type="EMBL" id="AWW32947.1"/>
    </source>
</evidence>
<protein>
    <submittedName>
        <fullName evidence="2">Uncharacterized protein</fullName>
    </submittedName>
</protein>
<organism evidence="2 3">
    <name type="scientific">Echinicola strongylocentroti</name>
    <dbReference type="NCBI Taxonomy" id="1795355"/>
    <lineage>
        <taxon>Bacteria</taxon>
        <taxon>Pseudomonadati</taxon>
        <taxon>Bacteroidota</taxon>
        <taxon>Cytophagia</taxon>
        <taxon>Cytophagales</taxon>
        <taxon>Cyclobacteriaceae</taxon>
        <taxon>Echinicola</taxon>
    </lineage>
</organism>
<accession>A0A2Z4IQ34</accession>